<keyword evidence="2" id="KW-0949">S-adenosyl-L-methionine</keyword>
<dbReference type="SFLD" id="SFLDG01123">
    <property type="entry name" value="methyltransferase_(Class_B)"/>
    <property type="match status" value="1"/>
</dbReference>
<dbReference type="InterPro" id="IPR058240">
    <property type="entry name" value="rSAM_sf"/>
</dbReference>
<protein>
    <submittedName>
        <fullName evidence="7">Radical SAM protein</fullName>
    </submittedName>
</protein>
<evidence type="ECO:0000313" key="7">
    <source>
        <dbReference type="EMBL" id="HGB36420.1"/>
    </source>
</evidence>
<organism evidence="7">
    <name type="scientific">candidate division WOR-3 bacterium</name>
    <dbReference type="NCBI Taxonomy" id="2052148"/>
    <lineage>
        <taxon>Bacteria</taxon>
        <taxon>Bacteria division WOR-3</taxon>
    </lineage>
</organism>
<comment type="cofactor">
    <cofactor evidence="1">
        <name>[4Fe-4S] cluster</name>
        <dbReference type="ChEBI" id="CHEBI:49883"/>
    </cofactor>
</comment>
<dbReference type="Gene3D" id="3.40.50.280">
    <property type="entry name" value="Cobalamin-binding domain"/>
    <property type="match status" value="1"/>
</dbReference>
<reference evidence="7" key="1">
    <citation type="journal article" date="2020" name="mSystems">
        <title>Genome- and Community-Level Interaction Insights into Carbon Utilization and Element Cycling Functions of Hydrothermarchaeota in Hydrothermal Sediment.</title>
        <authorList>
            <person name="Zhou Z."/>
            <person name="Liu Y."/>
            <person name="Xu W."/>
            <person name="Pan J."/>
            <person name="Luo Z.H."/>
            <person name="Li M."/>
        </authorList>
    </citation>
    <scope>NUCLEOTIDE SEQUENCE [LARGE SCALE GENOMIC DNA]</scope>
    <source>
        <strain evidence="7">SpSt-754</strain>
    </source>
</reference>
<dbReference type="GO" id="GO:0003824">
    <property type="term" value="F:catalytic activity"/>
    <property type="evidence" value="ECO:0007669"/>
    <property type="project" value="InterPro"/>
</dbReference>
<dbReference type="EMBL" id="DTGD01000222">
    <property type="protein sequence ID" value="HGB36420.1"/>
    <property type="molecule type" value="Genomic_DNA"/>
</dbReference>
<dbReference type="PROSITE" id="PS51918">
    <property type="entry name" value="RADICAL_SAM"/>
    <property type="match status" value="1"/>
</dbReference>
<dbReference type="SFLD" id="SFLDS00029">
    <property type="entry name" value="Radical_SAM"/>
    <property type="match status" value="1"/>
</dbReference>
<keyword evidence="4" id="KW-0408">Iron</keyword>
<dbReference type="AlphaFoldDB" id="A0A7V3KPG3"/>
<dbReference type="SFLD" id="SFLDG01082">
    <property type="entry name" value="B12-binding_domain_containing"/>
    <property type="match status" value="1"/>
</dbReference>
<evidence type="ECO:0000259" key="6">
    <source>
        <dbReference type="PROSITE" id="PS51918"/>
    </source>
</evidence>
<dbReference type="PANTHER" id="PTHR43409">
    <property type="entry name" value="ANAEROBIC MAGNESIUM-PROTOPORPHYRIN IX MONOMETHYL ESTER CYCLASE-RELATED"/>
    <property type="match status" value="1"/>
</dbReference>
<dbReference type="InterPro" id="IPR007197">
    <property type="entry name" value="rSAM"/>
</dbReference>
<keyword evidence="3" id="KW-0479">Metal-binding</keyword>
<dbReference type="SUPFAM" id="SSF102114">
    <property type="entry name" value="Radical SAM enzymes"/>
    <property type="match status" value="1"/>
</dbReference>
<keyword evidence="5" id="KW-0411">Iron-sulfur</keyword>
<evidence type="ECO:0000256" key="1">
    <source>
        <dbReference type="ARBA" id="ARBA00001966"/>
    </source>
</evidence>
<dbReference type="GO" id="GO:0046872">
    <property type="term" value="F:metal ion binding"/>
    <property type="evidence" value="ECO:0007669"/>
    <property type="project" value="UniProtKB-KW"/>
</dbReference>
<dbReference type="InterPro" id="IPR034466">
    <property type="entry name" value="Methyltransferase_Class_B"/>
</dbReference>
<dbReference type="PANTHER" id="PTHR43409:SF16">
    <property type="entry name" value="SLR0320 PROTEIN"/>
    <property type="match status" value="1"/>
</dbReference>
<dbReference type="Gene3D" id="3.80.30.20">
    <property type="entry name" value="tm_1862 like domain"/>
    <property type="match status" value="1"/>
</dbReference>
<dbReference type="InterPro" id="IPR023404">
    <property type="entry name" value="rSAM_horseshoe"/>
</dbReference>
<dbReference type="GO" id="GO:0005829">
    <property type="term" value="C:cytosol"/>
    <property type="evidence" value="ECO:0007669"/>
    <property type="project" value="TreeGrafter"/>
</dbReference>
<gene>
    <name evidence="7" type="ORF">ENV38_05915</name>
</gene>
<dbReference type="InterPro" id="IPR051198">
    <property type="entry name" value="BchE-like"/>
</dbReference>
<evidence type="ECO:0000256" key="3">
    <source>
        <dbReference type="ARBA" id="ARBA00022723"/>
    </source>
</evidence>
<dbReference type="SMART" id="SM00729">
    <property type="entry name" value="Elp3"/>
    <property type="match status" value="1"/>
</dbReference>
<dbReference type="InterPro" id="IPR006638">
    <property type="entry name" value="Elp3/MiaA/NifB-like_rSAM"/>
</dbReference>
<comment type="caution">
    <text evidence="7">The sequence shown here is derived from an EMBL/GenBank/DDBJ whole genome shotgun (WGS) entry which is preliminary data.</text>
</comment>
<accession>A0A7V3KPG3</accession>
<proteinExistence type="predicted"/>
<sequence length="427" mass="48595">MTLLYLASVLGEEHQCVYKDFSWERFERKDVAKLIDAIDLVIVECDSVTLKRSTNIHNGEQLIRAIKEVNPKLPIICVGKDIALFPRAISGASVCCVGEPEKVIERVIKSLLNEDFEMLKHTTGLYVAANGKAFCTGKAELIEDLDTLPFPCRTLLPKSLEFGVGYKSALIETSRGCEARCIFCQRRGWSEGRFRPHSVDYVLKEFDLLHKHGYKNIWITDDNFSFHLSRAKQILALLGDRGLTKGMKIALSSWANVDKEFLQIAKYAGVSIVSFGVESANKEILKFYKKHINLKTLKELVEYADSLGLYCVGNFIIGAPMESEKTINETFLFAEETPFDQVNVKILNYIAGSLLFEGLPSRFKNERTVFACKENGLNNFGLEDLKKKIWEFKKKFYDNRKMKIAKKISLHGPPFFENLKGSSRYHR</sequence>
<dbReference type="CDD" id="cd01335">
    <property type="entry name" value="Radical_SAM"/>
    <property type="match status" value="1"/>
</dbReference>
<name>A0A7V3KPG3_UNCW3</name>
<evidence type="ECO:0000256" key="5">
    <source>
        <dbReference type="ARBA" id="ARBA00023014"/>
    </source>
</evidence>
<dbReference type="GO" id="GO:0051539">
    <property type="term" value="F:4 iron, 4 sulfur cluster binding"/>
    <property type="evidence" value="ECO:0007669"/>
    <property type="project" value="UniProtKB-KW"/>
</dbReference>
<evidence type="ECO:0000256" key="4">
    <source>
        <dbReference type="ARBA" id="ARBA00023004"/>
    </source>
</evidence>
<feature type="domain" description="Radical SAM core" evidence="6">
    <location>
        <begin position="163"/>
        <end position="414"/>
    </location>
</feature>
<evidence type="ECO:0000256" key="2">
    <source>
        <dbReference type="ARBA" id="ARBA00022691"/>
    </source>
</evidence>
<dbReference type="Pfam" id="PF04055">
    <property type="entry name" value="Radical_SAM"/>
    <property type="match status" value="1"/>
</dbReference>